<feature type="region of interest" description="Disordered" evidence="1">
    <location>
        <begin position="22"/>
        <end position="45"/>
    </location>
</feature>
<feature type="non-terminal residue" evidence="2">
    <location>
        <position position="45"/>
    </location>
</feature>
<evidence type="ECO:0000313" key="3">
    <source>
        <dbReference type="Proteomes" id="UP000265520"/>
    </source>
</evidence>
<protein>
    <submittedName>
        <fullName evidence="2">Uncharacterized protein</fullName>
    </submittedName>
</protein>
<evidence type="ECO:0000256" key="1">
    <source>
        <dbReference type="SAM" id="MobiDB-lite"/>
    </source>
</evidence>
<sequence>MARRANTGTCVDFEQYGAHMKAQEEQRAAASTSAAAGHGSPFFTL</sequence>
<dbReference type="AlphaFoldDB" id="A0A392UBH4"/>
<dbReference type="Proteomes" id="UP000265520">
    <property type="component" value="Unassembled WGS sequence"/>
</dbReference>
<proteinExistence type="predicted"/>
<comment type="caution">
    <text evidence="2">The sequence shown here is derived from an EMBL/GenBank/DDBJ whole genome shotgun (WGS) entry which is preliminary data.</text>
</comment>
<accession>A0A392UBH4</accession>
<name>A0A392UBH4_9FABA</name>
<dbReference type="EMBL" id="LXQA010770669">
    <property type="protein sequence ID" value="MCI70197.1"/>
    <property type="molecule type" value="Genomic_DNA"/>
</dbReference>
<reference evidence="2 3" key="1">
    <citation type="journal article" date="2018" name="Front. Plant Sci.">
        <title>Red Clover (Trifolium pratense) and Zigzag Clover (T. medium) - A Picture of Genomic Similarities and Differences.</title>
        <authorList>
            <person name="Dluhosova J."/>
            <person name="Istvanek J."/>
            <person name="Nedelnik J."/>
            <person name="Repkova J."/>
        </authorList>
    </citation>
    <scope>NUCLEOTIDE SEQUENCE [LARGE SCALE GENOMIC DNA]</scope>
    <source>
        <strain evidence="3">cv. 10/8</strain>
        <tissue evidence="2">Leaf</tissue>
    </source>
</reference>
<organism evidence="2 3">
    <name type="scientific">Trifolium medium</name>
    <dbReference type="NCBI Taxonomy" id="97028"/>
    <lineage>
        <taxon>Eukaryota</taxon>
        <taxon>Viridiplantae</taxon>
        <taxon>Streptophyta</taxon>
        <taxon>Embryophyta</taxon>
        <taxon>Tracheophyta</taxon>
        <taxon>Spermatophyta</taxon>
        <taxon>Magnoliopsida</taxon>
        <taxon>eudicotyledons</taxon>
        <taxon>Gunneridae</taxon>
        <taxon>Pentapetalae</taxon>
        <taxon>rosids</taxon>
        <taxon>fabids</taxon>
        <taxon>Fabales</taxon>
        <taxon>Fabaceae</taxon>
        <taxon>Papilionoideae</taxon>
        <taxon>50 kb inversion clade</taxon>
        <taxon>NPAAA clade</taxon>
        <taxon>Hologalegina</taxon>
        <taxon>IRL clade</taxon>
        <taxon>Trifolieae</taxon>
        <taxon>Trifolium</taxon>
    </lineage>
</organism>
<keyword evidence="3" id="KW-1185">Reference proteome</keyword>
<evidence type="ECO:0000313" key="2">
    <source>
        <dbReference type="EMBL" id="MCI70197.1"/>
    </source>
</evidence>